<dbReference type="EMBL" id="LDRV01000058">
    <property type="protein sequence ID" value="KTS11824.1"/>
    <property type="molecule type" value="Genomic_DNA"/>
</dbReference>
<feature type="domain" description="Glycosyltransferase subfamily 4-like N-terminal" evidence="6">
    <location>
        <begin position="15"/>
        <end position="154"/>
    </location>
</feature>
<gene>
    <name evidence="7" type="ORF">RSA3_09425</name>
</gene>
<evidence type="ECO:0000256" key="3">
    <source>
        <dbReference type="ARBA" id="ARBA00022679"/>
    </source>
</evidence>
<evidence type="ECO:0000256" key="1">
    <source>
        <dbReference type="ARBA" id="ARBA00021292"/>
    </source>
</evidence>
<dbReference type="InterPro" id="IPR050194">
    <property type="entry name" value="Glycosyltransferase_grp1"/>
</dbReference>
<name>A0A147F7C7_MICTE</name>
<feature type="region of interest" description="Disordered" evidence="4">
    <location>
        <begin position="153"/>
        <end position="197"/>
    </location>
</feature>
<organism evidence="7 8">
    <name type="scientific">Microbacterium testaceum</name>
    <name type="common">Aureobacterium testaceum</name>
    <name type="synonym">Brevibacterium testaceum</name>
    <dbReference type="NCBI Taxonomy" id="2033"/>
    <lineage>
        <taxon>Bacteria</taxon>
        <taxon>Bacillati</taxon>
        <taxon>Actinomycetota</taxon>
        <taxon>Actinomycetes</taxon>
        <taxon>Micrococcales</taxon>
        <taxon>Microbacteriaceae</taxon>
        <taxon>Microbacterium</taxon>
    </lineage>
</organism>
<dbReference type="PANTHER" id="PTHR45947">
    <property type="entry name" value="SULFOQUINOVOSYL TRANSFERASE SQD2"/>
    <property type="match status" value="1"/>
</dbReference>
<feature type="compositionally biased region" description="Low complexity" evidence="4">
    <location>
        <begin position="175"/>
        <end position="188"/>
    </location>
</feature>
<dbReference type="Pfam" id="PF13439">
    <property type="entry name" value="Glyco_transf_4"/>
    <property type="match status" value="1"/>
</dbReference>
<evidence type="ECO:0000259" key="5">
    <source>
        <dbReference type="Pfam" id="PF00534"/>
    </source>
</evidence>
<keyword evidence="2" id="KW-0328">Glycosyltransferase</keyword>
<evidence type="ECO:0000313" key="8">
    <source>
        <dbReference type="Proteomes" id="UP000072189"/>
    </source>
</evidence>
<evidence type="ECO:0000259" key="6">
    <source>
        <dbReference type="Pfam" id="PF13439"/>
    </source>
</evidence>
<dbReference type="InterPro" id="IPR001296">
    <property type="entry name" value="Glyco_trans_1"/>
</dbReference>
<protein>
    <recommendedName>
        <fullName evidence="1">D-inositol 3-phosphate glycosyltransferase</fullName>
    </recommendedName>
</protein>
<dbReference type="PANTHER" id="PTHR45947:SF3">
    <property type="entry name" value="SULFOQUINOVOSYL TRANSFERASE SQD2"/>
    <property type="match status" value="1"/>
</dbReference>
<dbReference type="GO" id="GO:1901137">
    <property type="term" value="P:carbohydrate derivative biosynthetic process"/>
    <property type="evidence" value="ECO:0007669"/>
    <property type="project" value="UniProtKB-ARBA"/>
</dbReference>
<evidence type="ECO:0000256" key="2">
    <source>
        <dbReference type="ARBA" id="ARBA00022676"/>
    </source>
</evidence>
<dbReference type="Proteomes" id="UP000072189">
    <property type="component" value="Unassembled WGS sequence"/>
</dbReference>
<comment type="caution">
    <text evidence="7">The sequence shown here is derived from an EMBL/GenBank/DDBJ whole genome shotgun (WGS) entry which is preliminary data.</text>
</comment>
<dbReference type="SUPFAM" id="SSF53756">
    <property type="entry name" value="UDP-Glycosyltransferase/glycogen phosphorylase"/>
    <property type="match status" value="1"/>
</dbReference>
<sequence>MHVVMFADQHLESLGGAQVSMRLQKRFLERAGHVVTVVAPRMHRPAPDDAAYIDLPSIPITPDREYALTWPGARTDRFVDAELGARLPVDVVHVQADFWGALIGHRYAARHGLPVVHTMHNRVDVGIEATAPFPALVLRVLNAWARRALRGAAATRGNAATPPSPGANPRDAARSARVAPAAPAAPDARAGHATQGAGPADGWAYLRRFARLSRAITAPSGHFARRLQEHGVVPAGAGVDVIWNGIDDDILDAALASGAEARRPGPPRFVWLGRMSPEKRLLPFLEAVAASGIEAEVEIIGGGAQLRAAQKLVAERRPVASVVFSGRLSYAETLARLAAADAVVQTSIGFETQGMTVFEAASLGTPAVVSDPDIASELGAGVWTVPDATIPALAESLRRAADDIAAGTPVAVDPTIAERFRQSSRTAAMVAVYGRAVSSGR</sequence>
<evidence type="ECO:0000313" key="7">
    <source>
        <dbReference type="EMBL" id="KTS11824.1"/>
    </source>
</evidence>
<dbReference type="RefSeq" id="WP_058614165.1">
    <property type="nucleotide sequence ID" value="NZ_LDRV01000058.1"/>
</dbReference>
<dbReference type="InterPro" id="IPR028098">
    <property type="entry name" value="Glyco_trans_4-like_N"/>
</dbReference>
<dbReference type="Pfam" id="PF00534">
    <property type="entry name" value="Glycos_transf_1"/>
    <property type="match status" value="1"/>
</dbReference>
<accession>A0A147F7C7</accession>
<evidence type="ECO:0000256" key="4">
    <source>
        <dbReference type="SAM" id="MobiDB-lite"/>
    </source>
</evidence>
<proteinExistence type="predicted"/>
<reference evidence="7 8" key="1">
    <citation type="journal article" date="2016" name="Front. Microbiol.">
        <title>Genomic Resource of Rice Seed Associated Bacteria.</title>
        <authorList>
            <person name="Midha S."/>
            <person name="Bansal K."/>
            <person name="Sharma S."/>
            <person name="Kumar N."/>
            <person name="Patil P.P."/>
            <person name="Chaudhry V."/>
            <person name="Patil P.B."/>
        </authorList>
    </citation>
    <scope>NUCLEOTIDE SEQUENCE [LARGE SCALE GENOMIC DNA]</scope>
    <source>
        <strain evidence="7 8">RSA3</strain>
    </source>
</reference>
<dbReference type="PATRIC" id="fig|2033.7.peg.2631"/>
<feature type="domain" description="Glycosyl transferase family 1" evidence="5">
    <location>
        <begin position="261"/>
        <end position="400"/>
    </location>
</feature>
<dbReference type="AlphaFoldDB" id="A0A147F7C7"/>
<dbReference type="GO" id="GO:0016757">
    <property type="term" value="F:glycosyltransferase activity"/>
    <property type="evidence" value="ECO:0007669"/>
    <property type="project" value="UniProtKB-KW"/>
</dbReference>
<keyword evidence="3 7" id="KW-0808">Transferase</keyword>
<dbReference type="Gene3D" id="3.40.50.2000">
    <property type="entry name" value="Glycogen Phosphorylase B"/>
    <property type="match status" value="2"/>
</dbReference>